<dbReference type="OrthoDB" id="361797at2759"/>
<evidence type="ECO:0000256" key="1">
    <source>
        <dbReference type="ARBA" id="ARBA00004604"/>
    </source>
</evidence>
<evidence type="ECO:0000313" key="7">
    <source>
        <dbReference type="Proteomes" id="UP000253472"/>
    </source>
</evidence>
<dbReference type="Gene3D" id="1.25.40.180">
    <property type="match status" value="1"/>
</dbReference>
<feature type="domain" description="MI" evidence="5">
    <location>
        <begin position="826"/>
        <end position="964"/>
    </location>
</feature>
<comment type="caution">
    <text evidence="6">The sequence shown here is derived from an EMBL/GenBank/DDBJ whole genome shotgun (WGS) entry which is preliminary data.</text>
</comment>
<accession>A0A367XZB2</accession>
<dbReference type="PROSITE" id="PS51366">
    <property type="entry name" value="MI"/>
    <property type="match status" value="1"/>
</dbReference>
<dbReference type="PANTHER" id="PTHR18034:SF4">
    <property type="entry name" value="NUCLEOLAR MIF4G DOMAIN-CONTAINING PROTEIN 1"/>
    <property type="match status" value="1"/>
</dbReference>
<proteinExistence type="inferred from homology"/>
<feature type="region of interest" description="Disordered" evidence="4">
    <location>
        <begin position="1"/>
        <end position="101"/>
    </location>
</feature>
<dbReference type="InterPro" id="IPR016024">
    <property type="entry name" value="ARM-type_fold"/>
</dbReference>
<comment type="similarity">
    <text evidence="2">Belongs to the CWC22 family.</text>
</comment>
<reference evidence="6 7" key="1">
    <citation type="submission" date="2018-06" db="EMBL/GenBank/DDBJ databases">
        <title>Whole genome sequencing of Candida tropicalis (genome annotated by CSBL at Korea University).</title>
        <authorList>
            <person name="Ahn J."/>
        </authorList>
    </citation>
    <scope>NUCLEOTIDE SEQUENCE [LARGE SCALE GENOMIC DNA]</scope>
    <source>
        <strain evidence="6 7">ATCC 20962</strain>
    </source>
</reference>
<dbReference type="EMBL" id="QLNQ01000027">
    <property type="protein sequence ID" value="RCK58953.1"/>
    <property type="molecule type" value="Genomic_DNA"/>
</dbReference>
<dbReference type="Pfam" id="PF02854">
    <property type="entry name" value="MIF4G"/>
    <property type="match status" value="1"/>
</dbReference>
<evidence type="ECO:0000256" key="3">
    <source>
        <dbReference type="ARBA" id="ARBA00023242"/>
    </source>
</evidence>
<evidence type="ECO:0000259" key="5">
    <source>
        <dbReference type="PROSITE" id="PS51366"/>
    </source>
</evidence>
<protein>
    <submittedName>
        <fullName evidence="6">Suppressor of glycerol defect protein 1</fullName>
    </submittedName>
</protein>
<dbReference type="SUPFAM" id="SSF48371">
    <property type="entry name" value="ARM repeat"/>
    <property type="match status" value="1"/>
</dbReference>
<feature type="region of interest" description="Disordered" evidence="4">
    <location>
        <begin position="464"/>
        <end position="508"/>
    </location>
</feature>
<feature type="compositionally biased region" description="Acidic residues" evidence="4">
    <location>
        <begin position="134"/>
        <end position="153"/>
    </location>
</feature>
<name>A0A367XZB2_9ASCO</name>
<dbReference type="InterPro" id="IPR003891">
    <property type="entry name" value="Initiation_fac_eIF4g_MI"/>
</dbReference>
<feature type="region of interest" description="Disordered" evidence="4">
    <location>
        <begin position="134"/>
        <end position="393"/>
    </location>
</feature>
<sequence>MAPLKDDEQDGNGMKLPSRLLEQIKDKVDDEEDERFSQVSRGQKRKAGGKAVSRKEKRKQERQLKKQKRVQSHQVTHAKKQEAKPAPKTNKKKEEKVEDPLEALKKLKELKNGKLKKEKQVKVVKEEELIEDDAFDSDDFGEAFDEEEEEADPMEALRALKAKKTGNSNKSDVRIVKEDDLEDDEFSDEEFDEEDKEEEQDPMEALRALKAKKNGNSGSSEIRIVKENELDDDEFSDFDDEEDEEDEEVDPMEALRALKENKKGSSSEVRIVKEDDLDDDELSDFDDEEEGEEEDDPMEALRALKAKKNGKSNTSEIRIVKEDDLEDDEISDLASEDENEEEGEDDFGGFDEEENQEEFSELEEEDPIAKLKALKEAKKNKRNKKSTKSDEIYPITPQLREQFAKDDEEMEYYAKKLGLKNGKKSKLSKTDDDDIIGGLLDGLDFDFGSDGGDNSEEGCISEEMDEDFSNDDESESESKVKENPYVAPGADDSNEAESESAQPQRYIPPALRRKMALEAGGNSNEVSEETLKLRKSIKGPLNKLSEANINTIVNDLNTLYLSHPRQTLNEEITNIILDSIVQQGRLLDTFVYLHASVVVALYRLQGVEFGAHFIQTVIEKFEGYNKESSKTKEASNIISLLSSVYLFQLVSCKLLYDIIKELISNLDENNADLLLRLIRNSGNQMRSDDPTALKEIVLLINDKVASLPKDSINTRTQFLIETISSLKNNKLKIVNEGNHQLSIRLKKFLGTINNNKFGDPIQVSLDDIHNVETRGKWWLVGSAWKGHTQDQATSKHDVDGLAMNDILDNAEPNWMELAKSQRMNTDIRRAIFVSIMSANDYIDAVTKLDKLSLKRNQEREIPKVLIHCTTMEPSWNPYYGVLANKLCDSHSLRKTFQFMFWDLVKDLDGGSGDNDDEEDDFIGFDNDDGDEEAKMKRILNLGRFYGFLLAEGTMPLHNLRTVNFLTASSDTVLFLEVVLVSFLDQVGKKSAKNSVGAGLASKKKKKDMFEQKFDDKILVERVLKAKDQNTLLRGLQYFLQEKVKTSDITTGKKQKRRVAWGVDAMFDIIDEFLKDSEE</sequence>
<evidence type="ECO:0000313" key="6">
    <source>
        <dbReference type="EMBL" id="RCK58953.1"/>
    </source>
</evidence>
<dbReference type="AlphaFoldDB" id="A0A367XZB2"/>
<dbReference type="Proteomes" id="UP000253472">
    <property type="component" value="Unassembled WGS sequence"/>
</dbReference>
<comment type="subcellular location">
    <subcellularLocation>
        <location evidence="1">Nucleus</location>
        <location evidence="1">Nucleolus</location>
    </subcellularLocation>
</comment>
<feature type="compositionally biased region" description="Acidic residues" evidence="4">
    <location>
        <begin position="323"/>
        <end position="366"/>
    </location>
</feature>
<dbReference type="GO" id="GO:0003723">
    <property type="term" value="F:RNA binding"/>
    <property type="evidence" value="ECO:0007669"/>
    <property type="project" value="InterPro"/>
</dbReference>
<feature type="compositionally biased region" description="Basic and acidic residues" evidence="4">
    <location>
        <begin position="92"/>
        <end position="101"/>
    </location>
</feature>
<dbReference type="GO" id="GO:0005730">
    <property type="term" value="C:nucleolus"/>
    <property type="evidence" value="ECO:0007669"/>
    <property type="project" value="UniProtKB-SubCell"/>
</dbReference>
<feature type="compositionally biased region" description="Acidic residues" evidence="4">
    <location>
        <begin position="179"/>
        <end position="202"/>
    </location>
</feature>
<dbReference type="GO" id="GO:0042274">
    <property type="term" value="P:ribosomal small subunit biogenesis"/>
    <property type="evidence" value="ECO:0007669"/>
    <property type="project" value="TreeGrafter"/>
</dbReference>
<evidence type="ECO:0000256" key="4">
    <source>
        <dbReference type="SAM" id="MobiDB-lite"/>
    </source>
</evidence>
<dbReference type="Pfam" id="PF02847">
    <property type="entry name" value="MA3"/>
    <property type="match status" value="1"/>
</dbReference>
<feature type="compositionally biased region" description="Basic and acidic residues" evidence="4">
    <location>
        <begin position="256"/>
        <end position="274"/>
    </location>
</feature>
<keyword evidence="3" id="KW-0539">Nucleus</keyword>
<keyword evidence="7" id="KW-1185">Reference proteome</keyword>
<evidence type="ECO:0000256" key="2">
    <source>
        <dbReference type="ARBA" id="ARBA00006856"/>
    </source>
</evidence>
<feature type="compositionally biased region" description="Acidic residues" evidence="4">
    <location>
        <begin position="229"/>
        <end position="251"/>
    </location>
</feature>
<gene>
    <name evidence="6" type="primary">SGD1_0</name>
    <name evidence="6" type="ORF">Cantr_07791</name>
</gene>
<dbReference type="InterPro" id="IPR003890">
    <property type="entry name" value="MIF4G-like_typ-3"/>
</dbReference>
<dbReference type="PANTHER" id="PTHR18034">
    <property type="entry name" value="CELL CYCLE CONTROL PROTEIN CWF22-RELATED"/>
    <property type="match status" value="1"/>
</dbReference>
<dbReference type="SMART" id="SM00544">
    <property type="entry name" value="MA3"/>
    <property type="match status" value="1"/>
</dbReference>
<feature type="compositionally biased region" description="Acidic residues" evidence="4">
    <location>
        <begin position="275"/>
        <end position="298"/>
    </location>
</feature>
<dbReference type="STRING" id="5486.A0A367XZB2"/>
<organism evidence="6 7">
    <name type="scientific">Candida viswanathii</name>
    <dbReference type="NCBI Taxonomy" id="5486"/>
    <lineage>
        <taxon>Eukaryota</taxon>
        <taxon>Fungi</taxon>
        <taxon>Dikarya</taxon>
        <taxon>Ascomycota</taxon>
        <taxon>Saccharomycotina</taxon>
        <taxon>Pichiomycetes</taxon>
        <taxon>Debaryomycetaceae</taxon>
        <taxon>Candida/Lodderomyces clade</taxon>
        <taxon>Candida</taxon>
    </lineage>
</organism>
<feature type="compositionally biased region" description="Acidic residues" evidence="4">
    <location>
        <begin position="464"/>
        <end position="475"/>
    </location>
</feature>
<dbReference type="InterPro" id="IPR050781">
    <property type="entry name" value="CWC22_splicing_factor"/>
</dbReference>
<feature type="compositionally biased region" description="Basic and acidic residues" evidence="4">
    <location>
        <begin position="367"/>
        <end position="377"/>
    </location>
</feature>
<dbReference type="SMART" id="SM00543">
    <property type="entry name" value="MIF4G"/>
    <property type="match status" value="1"/>
</dbReference>